<evidence type="ECO:0000256" key="2">
    <source>
        <dbReference type="ARBA" id="ARBA00022840"/>
    </source>
</evidence>
<evidence type="ECO:0000256" key="3">
    <source>
        <dbReference type="ARBA" id="ARBA00023125"/>
    </source>
</evidence>
<evidence type="ECO:0000313" key="6">
    <source>
        <dbReference type="Proteomes" id="UP001500503"/>
    </source>
</evidence>
<dbReference type="SUPFAM" id="SSF52540">
    <property type="entry name" value="P-loop containing nucleoside triphosphate hydrolases"/>
    <property type="match status" value="1"/>
</dbReference>
<dbReference type="PANTHER" id="PTHR11361:SF34">
    <property type="entry name" value="DNA MISMATCH REPAIR PROTEIN MSH1, MITOCHONDRIAL"/>
    <property type="match status" value="1"/>
</dbReference>
<dbReference type="InterPro" id="IPR027417">
    <property type="entry name" value="P-loop_NTPase"/>
</dbReference>
<evidence type="ECO:0000256" key="1">
    <source>
        <dbReference type="ARBA" id="ARBA00022741"/>
    </source>
</evidence>
<dbReference type="Gene3D" id="3.40.50.300">
    <property type="entry name" value="P-loop containing nucleotide triphosphate hydrolases"/>
    <property type="match status" value="1"/>
</dbReference>
<dbReference type="Proteomes" id="UP001500503">
    <property type="component" value="Unassembled WGS sequence"/>
</dbReference>
<keyword evidence="6" id="KW-1185">Reference proteome</keyword>
<name>A0ABP8R8L2_9ACTN</name>
<dbReference type="EMBL" id="BAABHF010000069">
    <property type="protein sequence ID" value="GAA4521206.1"/>
    <property type="molecule type" value="Genomic_DNA"/>
</dbReference>
<dbReference type="PANTHER" id="PTHR11361">
    <property type="entry name" value="DNA MISMATCH REPAIR PROTEIN MUTS FAMILY MEMBER"/>
    <property type="match status" value="1"/>
</dbReference>
<comment type="caution">
    <text evidence="5">The sequence shown here is derived from an EMBL/GenBank/DDBJ whole genome shotgun (WGS) entry which is preliminary data.</text>
</comment>
<evidence type="ECO:0000259" key="4">
    <source>
        <dbReference type="SMART" id="SM00534"/>
    </source>
</evidence>
<protein>
    <submittedName>
        <fullName evidence="5">DNA mismatch repair protein MutS</fullName>
    </submittedName>
</protein>
<evidence type="ECO:0000313" key="5">
    <source>
        <dbReference type="EMBL" id="GAA4521206.1"/>
    </source>
</evidence>
<reference evidence="6" key="1">
    <citation type="journal article" date="2019" name="Int. J. Syst. Evol. Microbiol.">
        <title>The Global Catalogue of Microorganisms (GCM) 10K type strain sequencing project: providing services to taxonomists for standard genome sequencing and annotation.</title>
        <authorList>
            <consortium name="The Broad Institute Genomics Platform"/>
            <consortium name="The Broad Institute Genome Sequencing Center for Infectious Disease"/>
            <person name="Wu L."/>
            <person name="Ma J."/>
        </authorList>
    </citation>
    <scope>NUCLEOTIDE SEQUENCE [LARGE SCALE GENOMIC DNA]</scope>
    <source>
        <strain evidence="6">JCM 17933</strain>
    </source>
</reference>
<keyword evidence="1" id="KW-0547">Nucleotide-binding</keyword>
<sequence length="505" mass="55169">MFPDADFSPAAPDTTHHDLIEDLELHELWDAMARGDGRLHLIARTATLTPLTDPATITHRQDVLTDCLRNTTTARALYDLADQAVTADRQITRVGARNPEVLLNQSLRALELFCGHLRRLSAFTAEHAHAFGSAALTRLCRLIREQLTGEYLGELETLLRRIDFDHGIIATAHLGEGNKSVGFRLQEPPSGKGRGSAAHRRLKRSGLSCTIRGRYEADWRALTSFRGRVLQVIADAATESAGNVRGFFTALRDELGFYIGCLNLAETLTESGLPICLPTPRPSAERALTAQDLHEPCLALRRGGPNAGNDITADATDLIVITGANGGGKTTFLRSVGVAHLMMQSGMFVTAHALTASVTGRLHTHFRREEDHTMASGKLEEELIRMSAVADALHPGDLLLCNESFTSTNEREGSTIAAEIVQALTDSGVRVLFVTHLHDFARRMLTERPARSLFLLAARGENGQRPFRLTPGVPSPTAHAADLYARIFGEPLDRPADDRPDDRQA</sequence>
<gene>
    <name evidence="5" type="ORF">GCM10023191_099270</name>
</gene>
<dbReference type="InterPro" id="IPR045076">
    <property type="entry name" value="MutS"/>
</dbReference>
<keyword evidence="3" id="KW-0238">DNA-binding</keyword>
<keyword evidence="2" id="KW-0067">ATP-binding</keyword>
<accession>A0ABP8R8L2</accession>
<dbReference type="InterPro" id="IPR000432">
    <property type="entry name" value="DNA_mismatch_repair_MutS_C"/>
</dbReference>
<organism evidence="5 6">
    <name type="scientific">Actinoallomurus oryzae</name>
    <dbReference type="NCBI Taxonomy" id="502180"/>
    <lineage>
        <taxon>Bacteria</taxon>
        <taxon>Bacillati</taxon>
        <taxon>Actinomycetota</taxon>
        <taxon>Actinomycetes</taxon>
        <taxon>Streptosporangiales</taxon>
        <taxon>Thermomonosporaceae</taxon>
        <taxon>Actinoallomurus</taxon>
    </lineage>
</organism>
<dbReference type="SMART" id="SM00534">
    <property type="entry name" value="MUTSac"/>
    <property type="match status" value="1"/>
</dbReference>
<feature type="domain" description="DNA mismatch repair proteins mutS family" evidence="4">
    <location>
        <begin position="316"/>
        <end position="490"/>
    </location>
</feature>
<dbReference type="Pfam" id="PF00488">
    <property type="entry name" value="MutS_V"/>
    <property type="match status" value="1"/>
</dbReference>
<proteinExistence type="predicted"/>